<evidence type="ECO:0000313" key="2">
    <source>
        <dbReference type="Proteomes" id="UP000521872"/>
    </source>
</evidence>
<dbReference type="AlphaFoldDB" id="A0A8H4QNL2"/>
<name>A0A8H4QNL2_9AGAR</name>
<dbReference type="GO" id="GO:0000309">
    <property type="term" value="F:nicotinamide-nucleotide adenylyltransferase activity"/>
    <property type="evidence" value="ECO:0007669"/>
    <property type="project" value="TreeGrafter"/>
</dbReference>
<protein>
    <recommendedName>
        <fullName evidence="3">Nicotinamide-nucleotide adenylyltransferase</fullName>
    </recommendedName>
</protein>
<comment type="caution">
    <text evidence="1">The sequence shown here is derived from an EMBL/GenBank/DDBJ whole genome shotgun (WGS) entry which is preliminary data.</text>
</comment>
<dbReference type="GO" id="GO:0005634">
    <property type="term" value="C:nucleus"/>
    <property type="evidence" value="ECO:0007669"/>
    <property type="project" value="TreeGrafter"/>
</dbReference>
<gene>
    <name evidence="1" type="ORF">D9613_007927</name>
</gene>
<dbReference type="SUPFAM" id="SSF52374">
    <property type="entry name" value="Nucleotidylyl transferase"/>
    <property type="match status" value="1"/>
</dbReference>
<sequence length="338" mass="37511">MPQADDTQAQSIMAGVRRVAPHLLQRVQQGLSNLELIHTPHSTWPLPHGNHVQQYNPRRPLRVSILDSSFNPPTLAHLALANSCRVEGDSFYRTGEPKELSAPAYDAKLLLLSVKNADKTLKPGDASYLQRLVMMSLLINDLKPDSGDLPITTPDSSNLTPGQLANVAIAIIDEPTFVGKSEAFRAFLKHRFCQPQFTQQDIAIDSVELSFLVGLDTLERLFSPRYYPSETDMMSKLHKFLSPSPEGDNARIVSARRTMTQSDIIQPKDNSLERAKPFMEAGRIAVIDIGRDISTYSSTTVRRSLNSVGLSGDSVWRKLVTKSVADYILENELYQAGP</sequence>
<dbReference type="EMBL" id="JAACJL010000045">
    <property type="protein sequence ID" value="KAF4614076.1"/>
    <property type="molecule type" value="Genomic_DNA"/>
</dbReference>
<evidence type="ECO:0008006" key="3">
    <source>
        <dbReference type="Google" id="ProtNLM"/>
    </source>
</evidence>
<proteinExistence type="predicted"/>
<dbReference type="PANTHER" id="PTHR31285">
    <property type="entry name" value="NICOTINAMIDE MONONUCLEOTIDE ADENYLYLTRANSFERASE"/>
    <property type="match status" value="1"/>
</dbReference>
<keyword evidence="2" id="KW-1185">Reference proteome</keyword>
<dbReference type="Gene3D" id="3.40.50.620">
    <property type="entry name" value="HUPs"/>
    <property type="match status" value="1"/>
</dbReference>
<dbReference type="GO" id="GO:0016887">
    <property type="term" value="F:ATP hydrolysis activity"/>
    <property type="evidence" value="ECO:0007669"/>
    <property type="project" value="TreeGrafter"/>
</dbReference>
<evidence type="ECO:0000313" key="1">
    <source>
        <dbReference type="EMBL" id="KAF4614076.1"/>
    </source>
</evidence>
<dbReference type="Proteomes" id="UP000521872">
    <property type="component" value="Unassembled WGS sequence"/>
</dbReference>
<dbReference type="GO" id="GO:0005737">
    <property type="term" value="C:cytoplasm"/>
    <property type="evidence" value="ECO:0007669"/>
    <property type="project" value="TreeGrafter"/>
</dbReference>
<accession>A0A8H4QNL2</accession>
<dbReference type="PANTHER" id="PTHR31285:SF0">
    <property type="entry name" value="NICOTINAMIDE MONONUCLEOTIDE ADENYLYLTRANSFERASE"/>
    <property type="match status" value="1"/>
</dbReference>
<dbReference type="InterPro" id="IPR014729">
    <property type="entry name" value="Rossmann-like_a/b/a_fold"/>
</dbReference>
<reference evidence="1 2" key="1">
    <citation type="submission" date="2019-12" db="EMBL/GenBank/DDBJ databases">
        <authorList>
            <person name="Floudas D."/>
            <person name="Bentzer J."/>
            <person name="Ahren D."/>
            <person name="Johansson T."/>
            <person name="Persson P."/>
            <person name="Tunlid A."/>
        </authorList>
    </citation>
    <scope>NUCLEOTIDE SEQUENCE [LARGE SCALE GENOMIC DNA]</scope>
    <source>
        <strain evidence="1 2">CBS 102.39</strain>
    </source>
</reference>
<organism evidence="1 2">
    <name type="scientific">Agrocybe pediades</name>
    <dbReference type="NCBI Taxonomy" id="84607"/>
    <lineage>
        <taxon>Eukaryota</taxon>
        <taxon>Fungi</taxon>
        <taxon>Dikarya</taxon>
        <taxon>Basidiomycota</taxon>
        <taxon>Agaricomycotina</taxon>
        <taxon>Agaricomycetes</taxon>
        <taxon>Agaricomycetidae</taxon>
        <taxon>Agaricales</taxon>
        <taxon>Agaricineae</taxon>
        <taxon>Strophariaceae</taxon>
        <taxon>Agrocybe</taxon>
    </lineage>
</organism>